<dbReference type="SMART" id="SM00563">
    <property type="entry name" value="PlsC"/>
    <property type="match status" value="1"/>
</dbReference>
<gene>
    <name evidence="2" type="ORF">CWE09_13865</name>
</gene>
<feature type="domain" description="Phospholipid/glycerol acyltransferase" evidence="1">
    <location>
        <begin position="325"/>
        <end position="441"/>
    </location>
</feature>
<dbReference type="RefSeq" id="WP_126804653.1">
    <property type="nucleotide sequence ID" value="NZ_PIPL01000004.1"/>
</dbReference>
<organism evidence="2 3">
    <name type="scientific">Aliidiomarina minuta</name>
    <dbReference type="NCBI Taxonomy" id="880057"/>
    <lineage>
        <taxon>Bacteria</taxon>
        <taxon>Pseudomonadati</taxon>
        <taxon>Pseudomonadota</taxon>
        <taxon>Gammaproteobacteria</taxon>
        <taxon>Alteromonadales</taxon>
        <taxon>Idiomarinaceae</taxon>
        <taxon>Aliidiomarina</taxon>
    </lineage>
</organism>
<dbReference type="Proteomes" id="UP000288293">
    <property type="component" value="Unassembled WGS sequence"/>
</dbReference>
<accession>A0A432W1H0</accession>
<dbReference type="Pfam" id="PF05742">
    <property type="entry name" value="TANGO2"/>
    <property type="match status" value="1"/>
</dbReference>
<sequence>MCTISWCFEAHKLHVLINRDEQNSRASASGPELFKAQGISAAMPIDPQGGGSWTAFNDKGFVFCLLNNYQHQAQTQTASTSRGLLIKNLAHCANWDAINLRLEPRALTTYRPFILLIFDRFHEPVQFNWDGKQLRHILAPRSPVSSSSLAPRWTPWLRRTWARLKLPAHAGLEALKKLHASRGILGSAFGIAMRRATTQTISVTHITIGQHFGSMCYWPGYPEALSRETGEDLMVKLASSSQPVSRVSRVSSKTLLDTYQPQLAQSFGPIKWATLRWLIAEKRLNKLLQKLDSVPPDRVADKALQLLGVEPELQAMRWPDANARLVFVCNHPTGGVDGLIAIAALQKRYPNLRVIANDALLTLSHLQDLIVPVSVFEARKASTAAVTQAFAGKAPLLVFPAGKTARYSVHGELDDGAWAKSIATLSLRYRRSLVPMFIQSRNSSLFYCIHKVRNLLGIRLNLEMLLLPRETLKPYIRRPQFFIDVPMQPIELQACGVNDQQRMQWCKARSYALPRHFNEVNHDFRRPPCSRRAKPRPSA</sequence>
<evidence type="ECO:0000313" key="3">
    <source>
        <dbReference type="Proteomes" id="UP000288293"/>
    </source>
</evidence>
<keyword evidence="3" id="KW-1185">Reference proteome</keyword>
<name>A0A432W1H0_9GAMM</name>
<evidence type="ECO:0000313" key="2">
    <source>
        <dbReference type="EMBL" id="RUO23013.1"/>
    </source>
</evidence>
<evidence type="ECO:0000259" key="1">
    <source>
        <dbReference type="SMART" id="SM00563"/>
    </source>
</evidence>
<comment type="caution">
    <text evidence="2">The sequence shown here is derived from an EMBL/GenBank/DDBJ whole genome shotgun (WGS) entry which is preliminary data.</text>
</comment>
<dbReference type="InterPro" id="IPR008551">
    <property type="entry name" value="TANGO2"/>
</dbReference>
<dbReference type="EMBL" id="PIPL01000004">
    <property type="protein sequence ID" value="RUO23013.1"/>
    <property type="molecule type" value="Genomic_DNA"/>
</dbReference>
<dbReference type="AlphaFoldDB" id="A0A432W1H0"/>
<protein>
    <recommendedName>
        <fullName evidence="1">Phospholipid/glycerol acyltransferase domain-containing protein</fullName>
    </recommendedName>
</protein>
<dbReference type="Pfam" id="PF19576">
    <property type="entry name" value="Acyltransf_2"/>
    <property type="match status" value="1"/>
</dbReference>
<dbReference type="InterPro" id="IPR002123">
    <property type="entry name" value="Plipid/glycerol_acylTrfase"/>
</dbReference>
<dbReference type="OrthoDB" id="1113830at2"/>
<dbReference type="GO" id="GO:0016746">
    <property type="term" value="F:acyltransferase activity"/>
    <property type="evidence" value="ECO:0007669"/>
    <property type="project" value="InterPro"/>
</dbReference>
<proteinExistence type="predicted"/>
<dbReference type="InterPro" id="IPR045746">
    <property type="entry name" value="ACT14924-like_Acyltransf_dom"/>
</dbReference>
<reference evidence="2 3" key="1">
    <citation type="journal article" date="2011" name="Front. Microbiol.">
        <title>Genomic signatures of strain selection and enhancement in Bacillus atrophaeus var. globigii, a historical biowarfare simulant.</title>
        <authorList>
            <person name="Gibbons H.S."/>
            <person name="Broomall S.M."/>
            <person name="McNew L.A."/>
            <person name="Daligault H."/>
            <person name="Chapman C."/>
            <person name="Bruce D."/>
            <person name="Karavis M."/>
            <person name="Krepps M."/>
            <person name="McGregor P.A."/>
            <person name="Hong C."/>
            <person name="Park K.H."/>
            <person name="Akmal A."/>
            <person name="Feldman A."/>
            <person name="Lin J.S."/>
            <person name="Chang W.E."/>
            <person name="Higgs B.W."/>
            <person name="Demirev P."/>
            <person name="Lindquist J."/>
            <person name="Liem A."/>
            <person name="Fochler E."/>
            <person name="Read T.D."/>
            <person name="Tapia R."/>
            <person name="Johnson S."/>
            <person name="Bishop-Lilly K.A."/>
            <person name="Detter C."/>
            <person name="Han C."/>
            <person name="Sozhamannan S."/>
            <person name="Rosenzweig C.N."/>
            <person name="Skowronski E.W."/>
        </authorList>
    </citation>
    <scope>NUCLEOTIDE SEQUENCE [LARGE SCALE GENOMIC DNA]</scope>
    <source>
        <strain evidence="2 3">MLST1</strain>
    </source>
</reference>